<feature type="signal peptide" evidence="1">
    <location>
        <begin position="1"/>
        <end position="18"/>
    </location>
</feature>
<reference evidence="2 3" key="1">
    <citation type="submission" date="2018-02" db="EMBL/GenBank/DDBJ databases">
        <title>Classification genera of Pasteurellaceae by whole genome sequence comparison.</title>
        <authorList>
            <person name="Christensen H."/>
        </authorList>
    </citation>
    <scope>NUCLEOTIDE SEQUENCE [LARGE SCALE GENOMIC DNA]</scope>
    <source>
        <strain evidence="2 3">20186H4H1</strain>
    </source>
</reference>
<keyword evidence="3" id="KW-1185">Reference proteome</keyword>
<sequence length="231" mass="26826">MKKLLAYGILLFSSPAFGFSFFDDSPDEVAGKASANSFLYSVLNDNQKTAYSKFSQVKQKYAKLHNKDFNEAFSEYANPYGDYAKEFYAKELNRQSKFDFNKWFSEHIDIAADPQAWVFSPTANQILSEADFCNRIFDEGSYLSTVTSLCPNEFSDTQVKPEVIAQYYIAQQCSQYQSEMDFKQDERNRMNNLIRNTIQKRLDKFGDQYCTIERNSAVPLLKRYQDFFGIN</sequence>
<evidence type="ECO:0000313" key="2">
    <source>
        <dbReference type="EMBL" id="POY42910.1"/>
    </source>
</evidence>
<dbReference type="EMBL" id="PQVI01000021">
    <property type="protein sequence ID" value="POY42910.1"/>
    <property type="molecule type" value="Genomic_DNA"/>
</dbReference>
<dbReference type="RefSeq" id="WP_103854889.1">
    <property type="nucleotide sequence ID" value="NZ_CBCSDH010000011.1"/>
</dbReference>
<comment type="caution">
    <text evidence="2">The sequence shown here is derived from an EMBL/GenBank/DDBJ whole genome shotgun (WGS) entry which is preliminary data.</text>
</comment>
<keyword evidence="1" id="KW-0732">Signal</keyword>
<name>A0ABX4ZUP2_9PAST</name>
<proteinExistence type="predicted"/>
<accession>A0ABX4ZUP2</accession>
<dbReference type="Proteomes" id="UP000237229">
    <property type="component" value="Unassembled WGS sequence"/>
</dbReference>
<evidence type="ECO:0000313" key="3">
    <source>
        <dbReference type="Proteomes" id="UP000237229"/>
    </source>
</evidence>
<organism evidence="2 3">
    <name type="scientific">Avibacterium endocarditidis</name>
    <dbReference type="NCBI Taxonomy" id="380674"/>
    <lineage>
        <taxon>Bacteria</taxon>
        <taxon>Pseudomonadati</taxon>
        <taxon>Pseudomonadota</taxon>
        <taxon>Gammaproteobacteria</taxon>
        <taxon>Pasteurellales</taxon>
        <taxon>Pasteurellaceae</taxon>
        <taxon>Avibacterium</taxon>
    </lineage>
</organism>
<gene>
    <name evidence="2" type="ORF">C3Z13_02385</name>
</gene>
<evidence type="ECO:0000256" key="1">
    <source>
        <dbReference type="SAM" id="SignalP"/>
    </source>
</evidence>
<feature type="chain" id="PRO_5045933341" evidence="1">
    <location>
        <begin position="19"/>
        <end position="231"/>
    </location>
</feature>
<protein>
    <submittedName>
        <fullName evidence="2">Uncharacterized protein</fullName>
    </submittedName>
</protein>